<dbReference type="GO" id="GO:0001193">
    <property type="term" value="P:maintenance of transcriptional fidelity during transcription elongation by RNA polymerase II"/>
    <property type="evidence" value="ECO:0007669"/>
    <property type="project" value="TreeGrafter"/>
</dbReference>
<dbReference type="InterPro" id="IPR001529">
    <property type="entry name" value="Zn_ribbon_RPB9"/>
</dbReference>
<keyword evidence="3" id="KW-0479">Metal-binding</keyword>
<evidence type="ECO:0000256" key="5">
    <source>
        <dbReference type="ARBA" id="ARBA00023163"/>
    </source>
</evidence>
<dbReference type="Proteomes" id="UP000011082">
    <property type="component" value="Unassembled WGS sequence"/>
</dbReference>
<dbReference type="PANTHER" id="PTHR11239:SF1">
    <property type="entry name" value="DNA-DIRECTED RNA POLYMERASE II SUBUNIT RPB9"/>
    <property type="match status" value="1"/>
</dbReference>
<dbReference type="PROSITE" id="PS01030">
    <property type="entry name" value="RNA_POL_M_15KD"/>
    <property type="match status" value="1"/>
</dbReference>
<dbReference type="GO" id="GO:0003899">
    <property type="term" value="F:DNA-directed RNA polymerase activity"/>
    <property type="evidence" value="ECO:0007669"/>
    <property type="project" value="InterPro"/>
</dbReference>
<keyword evidence="6" id="KW-0539">Nucleus</keyword>
<keyword evidence="5" id="KW-0804">Transcription</keyword>
<comment type="similarity">
    <text evidence="1">Belongs to the archaeal RpoM/eukaryotic RPA12/RPB9/RPC11 RNA polymerase family.</text>
</comment>
<dbReference type="InterPro" id="IPR019761">
    <property type="entry name" value="DNA-dir_RNA_pol-M_15_CS"/>
</dbReference>
<keyword evidence="2" id="KW-0240">DNA-directed RNA polymerase</keyword>
<dbReference type="HOGENOM" id="CLU_093932_0_1_1"/>
<dbReference type="InterPro" id="IPR012164">
    <property type="entry name" value="Rpa12/Rpb9/Rpc10/TFS"/>
</dbReference>
<dbReference type="GeneID" id="19882669"/>
<dbReference type="GO" id="GO:0005665">
    <property type="term" value="C:RNA polymerase II, core complex"/>
    <property type="evidence" value="ECO:0007669"/>
    <property type="project" value="TreeGrafter"/>
</dbReference>
<evidence type="ECO:0000256" key="1">
    <source>
        <dbReference type="ARBA" id="ARBA00008925"/>
    </source>
</evidence>
<evidence type="ECO:0000256" key="6">
    <source>
        <dbReference type="ARBA" id="ARBA00023242"/>
    </source>
</evidence>
<dbReference type="VEuPathDB" id="MicrosporidiaDB:VICG_01959"/>
<reference evidence="9" key="1">
    <citation type="submission" date="2011-05" db="EMBL/GenBank/DDBJ databases">
        <title>The genome sequence of Vittaforma corneae strain ATCC 50505.</title>
        <authorList>
            <consortium name="The Broad Institute Genome Sequencing Platform"/>
            <person name="Cuomo C."/>
            <person name="Didier E."/>
            <person name="Bowers L."/>
            <person name="Young S.K."/>
            <person name="Zeng Q."/>
            <person name="Gargeya S."/>
            <person name="Fitzgerald M."/>
            <person name="Haas B."/>
            <person name="Abouelleil A."/>
            <person name="Alvarado L."/>
            <person name="Arachchi H.M."/>
            <person name="Berlin A."/>
            <person name="Chapman S.B."/>
            <person name="Gearin G."/>
            <person name="Goldberg J."/>
            <person name="Griggs A."/>
            <person name="Gujja S."/>
            <person name="Hansen M."/>
            <person name="Heiman D."/>
            <person name="Howarth C."/>
            <person name="Larimer J."/>
            <person name="Lui A."/>
            <person name="MacDonald P.J.P."/>
            <person name="McCowen C."/>
            <person name="Montmayeur A."/>
            <person name="Murphy C."/>
            <person name="Neiman D."/>
            <person name="Pearson M."/>
            <person name="Priest M."/>
            <person name="Roberts A."/>
            <person name="Saif S."/>
            <person name="Shea T."/>
            <person name="Sisk P."/>
            <person name="Stolte C."/>
            <person name="Sykes S."/>
            <person name="Wortman J."/>
            <person name="Nusbaum C."/>
            <person name="Birren B."/>
        </authorList>
    </citation>
    <scope>NUCLEOTIDE SEQUENCE [LARGE SCALE GENOMIC DNA]</scope>
    <source>
        <strain evidence="9">ATCC 50505</strain>
    </source>
</reference>
<protein>
    <recommendedName>
        <fullName evidence="7">DNA-directed RNA polymerase II subunit RPB9-like zinc ribbon domain-containing protein</fullName>
    </recommendedName>
</protein>
<dbReference type="InParanoid" id="L2GKG1"/>
<dbReference type="OrthoDB" id="282270at2759"/>
<gene>
    <name evidence="8" type="ORF">VICG_01959</name>
</gene>
<dbReference type="OMA" id="PRYENNI"/>
<keyword evidence="4" id="KW-0862">Zinc</keyword>
<dbReference type="SUPFAM" id="SSF57783">
    <property type="entry name" value="Zinc beta-ribbon"/>
    <property type="match status" value="2"/>
</dbReference>
<proteinExistence type="inferred from homology"/>
<dbReference type="GO" id="GO:0046872">
    <property type="term" value="F:metal ion binding"/>
    <property type="evidence" value="ECO:0007669"/>
    <property type="project" value="UniProtKB-KW"/>
</dbReference>
<evidence type="ECO:0000256" key="3">
    <source>
        <dbReference type="ARBA" id="ARBA00022723"/>
    </source>
</evidence>
<dbReference type="STRING" id="993615.L2GKG1"/>
<evidence type="ECO:0000313" key="9">
    <source>
        <dbReference type="Proteomes" id="UP000011082"/>
    </source>
</evidence>
<dbReference type="PANTHER" id="PTHR11239">
    <property type="entry name" value="DNA-DIRECTED RNA POLYMERASE"/>
    <property type="match status" value="1"/>
</dbReference>
<keyword evidence="9" id="KW-1185">Reference proteome</keyword>
<organism evidence="8 9">
    <name type="scientific">Vittaforma corneae (strain ATCC 50505)</name>
    <name type="common">Microsporidian parasite</name>
    <name type="synonym">Nosema corneum</name>
    <dbReference type="NCBI Taxonomy" id="993615"/>
    <lineage>
        <taxon>Eukaryota</taxon>
        <taxon>Fungi</taxon>
        <taxon>Fungi incertae sedis</taxon>
        <taxon>Microsporidia</taxon>
        <taxon>Nosematidae</taxon>
        <taxon>Vittaforma</taxon>
    </lineage>
</organism>
<evidence type="ECO:0000256" key="4">
    <source>
        <dbReference type="ARBA" id="ARBA00022833"/>
    </source>
</evidence>
<dbReference type="Gene3D" id="2.20.25.10">
    <property type="match status" value="2"/>
</dbReference>
<dbReference type="Pfam" id="PF02150">
    <property type="entry name" value="Zn_ribbon_RPB9"/>
    <property type="match status" value="1"/>
</dbReference>
<evidence type="ECO:0000256" key="2">
    <source>
        <dbReference type="ARBA" id="ARBA00022478"/>
    </source>
</evidence>
<evidence type="ECO:0000259" key="7">
    <source>
        <dbReference type="Pfam" id="PF02150"/>
    </source>
</evidence>
<dbReference type="AlphaFoldDB" id="L2GKG1"/>
<feature type="domain" description="DNA-directed RNA polymerase II subunit RPB9-like zinc ribbon" evidence="7">
    <location>
        <begin position="3"/>
        <end position="37"/>
    </location>
</feature>
<dbReference type="FunCoup" id="L2GKG1">
    <property type="interactions" value="82"/>
</dbReference>
<accession>L2GKG1</accession>
<dbReference type="RefSeq" id="XP_007605404.1">
    <property type="nucleotide sequence ID" value="XM_007605342.1"/>
</dbReference>
<name>L2GKG1_VITCO</name>
<dbReference type="EMBL" id="JH370152">
    <property type="protein sequence ID" value="ELA41000.1"/>
    <property type="molecule type" value="Genomic_DNA"/>
</dbReference>
<evidence type="ECO:0000313" key="8">
    <source>
        <dbReference type="EMBL" id="ELA41000.1"/>
    </source>
</evidence>
<dbReference type="GO" id="GO:0006283">
    <property type="term" value="P:transcription-coupled nucleotide-excision repair"/>
    <property type="evidence" value="ECO:0007669"/>
    <property type="project" value="TreeGrafter"/>
</dbReference>
<dbReference type="GO" id="GO:0006367">
    <property type="term" value="P:transcription initiation at RNA polymerase II promoter"/>
    <property type="evidence" value="ECO:0007669"/>
    <property type="project" value="TreeGrafter"/>
</dbReference>
<sequence>MDIQFCRDCNNLMSPKIESGNLLYICGKCETVSESDSPVISSIDFKKRHDSNASYKHDLVHDRTLPRLDIKCLRCGNTECLGYIEKNEERALNFYYVCTVCFNEWTD</sequence>